<dbReference type="AlphaFoldDB" id="A0A672SJH6"/>
<evidence type="ECO:0000313" key="3">
    <source>
        <dbReference type="Ensembl" id="ENSSGRP00000102137.1"/>
    </source>
</evidence>
<evidence type="ECO:0000256" key="1">
    <source>
        <dbReference type="SAM" id="SignalP"/>
    </source>
</evidence>
<dbReference type="Proteomes" id="UP000472262">
    <property type="component" value="Unassembled WGS sequence"/>
</dbReference>
<keyword evidence="4" id="KW-1185">Reference proteome</keyword>
<dbReference type="OMA" id="WHATITA"/>
<dbReference type="PANTHER" id="PTHR13800:SF5">
    <property type="entry name" value="TRANSIENT RECEPTOR POTENTIAL CATION CHANNEL SUBFAMILY M MEMBER 5"/>
    <property type="match status" value="1"/>
</dbReference>
<accession>A0A672SJH6</accession>
<sequence>MHQSHAVNSLKWFYSMTLLFLTAFTMAVSVHPAEIYQMLTKQWGLAPPHLVVALMGGDEVAQMKPWLRDTLRKGLVKAAQSTGAWIFTSGLRFGITKNLGQAVRDHSLASTSPKVRVVAIGVPPWNMIQNRDLLLAARVRTSC</sequence>
<feature type="signal peptide" evidence="1">
    <location>
        <begin position="1"/>
        <end position="27"/>
    </location>
</feature>
<name>A0A672SJH6_SINGR</name>
<proteinExistence type="predicted"/>
<protein>
    <recommendedName>
        <fullName evidence="2">TRPM SLOG domain-containing protein</fullName>
    </recommendedName>
</protein>
<reference evidence="3" key="1">
    <citation type="submission" date="2025-08" db="UniProtKB">
        <authorList>
            <consortium name="Ensembl"/>
        </authorList>
    </citation>
    <scope>IDENTIFICATION</scope>
</reference>
<dbReference type="PANTHER" id="PTHR13800">
    <property type="entry name" value="TRANSIENT RECEPTOR POTENTIAL CATION CHANNEL, SUBFAMILY M, MEMBER 6"/>
    <property type="match status" value="1"/>
</dbReference>
<evidence type="ECO:0000259" key="2">
    <source>
        <dbReference type="Pfam" id="PF18139"/>
    </source>
</evidence>
<dbReference type="GO" id="GO:0099604">
    <property type="term" value="F:ligand-gated calcium channel activity"/>
    <property type="evidence" value="ECO:0007669"/>
    <property type="project" value="TreeGrafter"/>
</dbReference>
<dbReference type="InParanoid" id="A0A672SJH6"/>
<evidence type="ECO:0000313" key="4">
    <source>
        <dbReference type="Proteomes" id="UP000472262"/>
    </source>
</evidence>
<organism evidence="3 4">
    <name type="scientific">Sinocyclocheilus grahami</name>
    <name type="common">Dianchi golden-line fish</name>
    <name type="synonym">Barbus grahami</name>
    <dbReference type="NCBI Taxonomy" id="75366"/>
    <lineage>
        <taxon>Eukaryota</taxon>
        <taxon>Metazoa</taxon>
        <taxon>Chordata</taxon>
        <taxon>Craniata</taxon>
        <taxon>Vertebrata</taxon>
        <taxon>Euteleostomi</taxon>
        <taxon>Actinopterygii</taxon>
        <taxon>Neopterygii</taxon>
        <taxon>Teleostei</taxon>
        <taxon>Ostariophysi</taxon>
        <taxon>Cypriniformes</taxon>
        <taxon>Cyprinidae</taxon>
        <taxon>Cyprininae</taxon>
        <taxon>Sinocyclocheilus</taxon>
    </lineage>
</organism>
<keyword evidence="1" id="KW-0732">Signal</keyword>
<dbReference type="GO" id="GO:0005886">
    <property type="term" value="C:plasma membrane"/>
    <property type="evidence" value="ECO:0007669"/>
    <property type="project" value="TreeGrafter"/>
</dbReference>
<feature type="chain" id="PRO_5045310571" description="TRPM SLOG domain-containing protein" evidence="1">
    <location>
        <begin position="28"/>
        <end position="143"/>
    </location>
</feature>
<feature type="domain" description="TRPM SLOG" evidence="2">
    <location>
        <begin position="27"/>
        <end position="137"/>
    </location>
</feature>
<reference evidence="3" key="2">
    <citation type="submission" date="2025-09" db="UniProtKB">
        <authorList>
            <consortium name="Ensembl"/>
        </authorList>
    </citation>
    <scope>IDENTIFICATION</scope>
</reference>
<dbReference type="InterPro" id="IPR050927">
    <property type="entry name" value="TRPM"/>
</dbReference>
<dbReference type="InterPro" id="IPR041491">
    <property type="entry name" value="TRPM_SLOG"/>
</dbReference>
<dbReference type="GO" id="GO:0005227">
    <property type="term" value="F:calcium-activated cation channel activity"/>
    <property type="evidence" value="ECO:0007669"/>
    <property type="project" value="TreeGrafter"/>
</dbReference>
<dbReference type="Pfam" id="PF18139">
    <property type="entry name" value="LSDAT_euk"/>
    <property type="match status" value="1"/>
</dbReference>
<dbReference type="Ensembl" id="ENSSGRT00000108612.1">
    <property type="protein sequence ID" value="ENSSGRP00000102137.1"/>
    <property type="gene ID" value="ENSSGRG00000050773.1"/>
</dbReference>